<sequence>MTLIARHGPEWTSIDYHQFFLMNPDQEDFIPEEYGKLISPTGETVIVHAGSAHTPVAATPYTT</sequence>
<dbReference type="Proteomes" id="UP000322634">
    <property type="component" value="Unassembled WGS sequence"/>
</dbReference>
<dbReference type="EMBL" id="VSFF01000013">
    <property type="protein sequence ID" value="TYC09780.1"/>
    <property type="molecule type" value="Genomic_DNA"/>
</dbReference>
<accession>A0A5D0TWM1</accession>
<name>A0A5D0TWM1_9ACTN</name>
<gene>
    <name evidence="1" type="ORF">FXF65_32145</name>
</gene>
<organism evidence="1 2">
    <name type="scientific">Actinomadura syzygii</name>
    <dbReference type="NCBI Taxonomy" id="1427538"/>
    <lineage>
        <taxon>Bacteria</taxon>
        <taxon>Bacillati</taxon>
        <taxon>Actinomycetota</taxon>
        <taxon>Actinomycetes</taxon>
        <taxon>Streptosporangiales</taxon>
        <taxon>Thermomonosporaceae</taxon>
        <taxon>Actinomadura</taxon>
    </lineage>
</organism>
<dbReference type="OrthoDB" id="4485313at2"/>
<reference evidence="1 2" key="1">
    <citation type="submission" date="2019-08" db="EMBL/GenBank/DDBJ databases">
        <title>Actinomadura sp. nov. CYP1-5 isolated from mountain soil.</title>
        <authorList>
            <person name="Songsumanus A."/>
            <person name="Kuncharoen N."/>
            <person name="Kudo T."/>
            <person name="Yuki M."/>
            <person name="Igarashi Y."/>
            <person name="Tanasupawat S."/>
        </authorList>
    </citation>
    <scope>NUCLEOTIDE SEQUENCE [LARGE SCALE GENOMIC DNA]</scope>
    <source>
        <strain evidence="1 2">GKU157</strain>
    </source>
</reference>
<dbReference type="AlphaFoldDB" id="A0A5D0TWM1"/>
<keyword evidence="2" id="KW-1185">Reference proteome</keyword>
<comment type="caution">
    <text evidence="1">The sequence shown here is derived from an EMBL/GenBank/DDBJ whole genome shotgun (WGS) entry which is preliminary data.</text>
</comment>
<protein>
    <submittedName>
        <fullName evidence="1">Uncharacterized protein</fullName>
    </submittedName>
</protein>
<evidence type="ECO:0000313" key="2">
    <source>
        <dbReference type="Proteomes" id="UP000322634"/>
    </source>
</evidence>
<evidence type="ECO:0000313" key="1">
    <source>
        <dbReference type="EMBL" id="TYC09780.1"/>
    </source>
</evidence>
<dbReference type="RefSeq" id="WP_148353830.1">
    <property type="nucleotide sequence ID" value="NZ_JBHSBF010000018.1"/>
</dbReference>
<proteinExistence type="predicted"/>